<keyword evidence="5" id="KW-1185">Reference proteome</keyword>
<comment type="caution">
    <text evidence="4">The sequence shown here is derived from an EMBL/GenBank/DDBJ whole genome shotgun (WGS) entry which is preliminary data.</text>
</comment>
<evidence type="ECO:0000256" key="1">
    <source>
        <dbReference type="ARBA" id="ARBA00004953"/>
    </source>
</evidence>
<dbReference type="RefSeq" id="WP_165335902.1">
    <property type="nucleotide sequence ID" value="NZ_JAAKZW010000221.1"/>
</dbReference>
<evidence type="ECO:0000313" key="5">
    <source>
        <dbReference type="Proteomes" id="UP000481109"/>
    </source>
</evidence>
<accession>A0A6G4XTE4</accession>
<keyword evidence="2" id="KW-0169">Cobalamin biosynthesis</keyword>
<evidence type="ECO:0000256" key="3">
    <source>
        <dbReference type="ARBA" id="ARBA00023002"/>
    </source>
</evidence>
<dbReference type="NCBIfam" id="TIGR00715">
    <property type="entry name" value="precor6x_red"/>
    <property type="match status" value="1"/>
</dbReference>
<dbReference type="GO" id="GO:0016994">
    <property type="term" value="F:precorrin-6A reductase activity"/>
    <property type="evidence" value="ECO:0007669"/>
    <property type="project" value="InterPro"/>
</dbReference>
<dbReference type="PANTHER" id="PTHR36925:SF1">
    <property type="entry name" value="COBALT-PRECORRIN-6A REDUCTASE"/>
    <property type="match status" value="1"/>
</dbReference>
<dbReference type="UniPathway" id="UPA00148"/>
<dbReference type="Pfam" id="PF02571">
    <property type="entry name" value="CbiJ"/>
    <property type="match status" value="1"/>
</dbReference>
<keyword evidence="3 4" id="KW-0560">Oxidoreductase</keyword>
<dbReference type="NCBIfam" id="NF005968">
    <property type="entry name" value="PRK08057.1-2"/>
    <property type="match status" value="1"/>
</dbReference>
<protein>
    <submittedName>
        <fullName evidence="4">Cobalt-precorrin-6A reductase</fullName>
        <ecNumber evidence="4">1.3.1.106</ecNumber>
    </submittedName>
</protein>
<proteinExistence type="predicted"/>
<sequence>MSTHVLILGGTTEARALATALADRPACRVTTSLAGRVTSPARIDGELRTGGFGGAAGLAAWLREQQVDVLIDATHPFAAMISAHAAEAAAHCAVPVLALRRPGWSAGPGDVWHDVRSLPEAAALLPELGRRVFLTTGRQGLAAFAGLAGHFLVRSVEPPEPPLPARTEVLLARGPFTVADELELLRTHRIDVLVTKDSGGAATAAKLVAARELSVPVVVVRRPPVPAGVPSVPDVSGVLAWLDGSADHGR</sequence>
<evidence type="ECO:0000313" key="4">
    <source>
        <dbReference type="EMBL" id="NGO80483.1"/>
    </source>
</evidence>
<organism evidence="4 5">
    <name type="scientific">Streptomyces mesophilus</name>
    <dbReference type="NCBI Taxonomy" id="1775132"/>
    <lineage>
        <taxon>Bacteria</taxon>
        <taxon>Bacillati</taxon>
        <taxon>Actinomycetota</taxon>
        <taxon>Actinomycetes</taxon>
        <taxon>Kitasatosporales</taxon>
        <taxon>Streptomycetaceae</taxon>
        <taxon>Streptomyces</taxon>
    </lineage>
</organism>
<dbReference type="AlphaFoldDB" id="A0A6G4XTE4"/>
<name>A0A6G4XTE4_9ACTN</name>
<dbReference type="PROSITE" id="PS51014">
    <property type="entry name" value="COBK_CBIJ"/>
    <property type="match status" value="1"/>
</dbReference>
<dbReference type="EMBL" id="JAAKZW010000221">
    <property type="protein sequence ID" value="NGO80483.1"/>
    <property type="molecule type" value="Genomic_DNA"/>
</dbReference>
<dbReference type="PANTHER" id="PTHR36925">
    <property type="entry name" value="COBALT-PRECORRIN-6A REDUCTASE"/>
    <property type="match status" value="1"/>
</dbReference>
<dbReference type="GO" id="GO:0009236">
    <property type="term" value="P:cobalamin biosynthetic process"/>
    <property type="evidence" value="ECO:0007669"/>
    <property type="project" value="UniProtKB-UniPathway"/>
</dbReference>
<reference evidence="4 5" key="1">
    <citation type="submission" date="2020-02" db="EMBL/GenBank/DDBJ databases">
        <title>Whole-genome analyses of novel actinobacteria.</title>
        <authorList>
            <person name="Sahin N."/>
            <person name="Tokatli A."/>
        </authorList>
    </citation>
    <scope>NUCLEOTIDE SEQUENCE [LARGE SCALE GENOMIC DNA]</scope>
    <source>
        <strain evidence="4 5">YC504</strain>
    </source>
</reference>
<evidence type="ECO:0000256" key="2">
    <source>
        <dbReference type="ARBA" id="ARBA00022573"/>
    </source>
</evidence>
<comment type="pathway">
    <text evidence="1">Cofactor biosynthesis; adenosylcobalamin biosynthesis.</text>
</comment>
<gene>
    <name evidence="4" type="ORF">G6045_33225</name>
</gene>
<dbReference type="EC" id="1.3.1.106" evidence="4"/>
<dbReference type="Proteomes" id="UP000481109">
    <property type="component" value="Unassembled WGS sequence"/>
</dbReference>
<dbReference type="InterPro" id="IPR003723">
    <property type="entry name" value="Precorrin-6x_reduct"/>
</dbReference>